<feature type="transmembrane region" description="Helical" evidence="13">
    <location>
        <begin position="111"/>
        <end position="132"/>
    </location>
</feature>
<evidence type="ECO:0000256" key="8">
    <source>
        <dbReference type="ARBA" id="ARBA00023136"/>
    </source>
</evidence>
<dbReference type="GO" id="GO:0033038">
    <property type="term" value="F:bitter taste receptor activity"/>
    <property type="evidence" value="ECO:0007669"/>
    <property type="project" value="InterPro"/>
</dbReference>
<evidence type="ECO:0000256" key="3">
    <source>
        <dbReference type="ARBA" id="ARBA00022480"/>
    </source>
</evidence>
<dbReference type="EMBL" id="WNYA01000001">
    <property type="protein sequence ID" value="KAG8596454.1"/>
    <property type="molecule type" value="Genomic_DNA"/>
</dbReference>
<dbReference type="PANTHER" id="PTHR11394">
    <property type="entry name" value="TASTE RECEPTOR TYPE 2"/>
    <property type="match status" value="1"/>
</dbReference>
<proteinExistence type="inferred from homology"/>
<keyword evidence="3 12" id="KW-0919">Taste</keyword>
<keyword evidence="15" id="KW-1185">Reference proteome</keyword>
<dbReference type="Gene3D" id="1.20.1070.10">
    <property type="entry name" value="Rhodopsin 7-helix transmembrane proteins"/>
    <property type="match status" value="1"/>
</dbReference>
<keyword evidence="7 12" id="KW-0297">G-protein coupled receptor</keyword>
<feature type="transmembrane region" description="Helical" evidence="13">
    <location>
        <begin position="28"/>
        <end position="46"/>
    </location>
</feature>
<keyword evidence="8 12" id="KW-0472">Membrane</keyword>
<evidence type="ECO:0000256" key="1">
    <source>
        <dbReference type="ARBA" id="ARBA00004141"/>
    </source>
</evidence>
<comment type="subcellular location">
    <subcellularLocation>
        <location evidence="1 12">Membrane</location>
        <topology evidence="1 12">Multi-pass membrane protein</topology>
    </subcellularLocation>
</comment>
<accession>A0AAV7DG44</accession>
<keyword evidence="10 12" id="KW-0807">Transducer</keyword>
<feature type="transmembrane region" description="Helical" evidence="13">
    <location>
        <begin position="164"/>
        <end position="188"/>
    </location>
</feature>
<evidence type="ECO:0000313" key="15">
    <source>
        <dbReference type="Proteomes" id="UP000824782"/>
    </source>
</evidence>
<protein>
    <recommendedName>
        <fullName evidence="12">Taste receptor type 2</fullName>
    </recommendedName>
</protein>
<keyword evidence="4 12" id="KW-0716">Sensory transduction</keyword>
<dbReference type="GO" id="GO:0004930">
    <property type="term" value="F:G protein-coupled receptor activity"/>
    <property type="evidence" value="ECO:0007669"/>
    <property type="project" value="UniProtKB-KW"/>
</dbReference>
<name>A0AAV7DG44_ENGPU</name>
<evidence type="ECO:0000256" key="2">
    <source>
        <dbReference type="ARBA" id="ARBA00007376"/>
    </source>
</evidence>
<comment type="caution">
    <text evidence="14">The sequence shown here is derived from an EMBL/GenBank/DDBJ whole genome shotgun (WGS) entry which is preliminary data.</text>
</comment>
<dbReference type="SUPFAM" id="SSF81321">
    <property type="entry name" value="Family A G protein-coupled receptor-like"/>
    <property type="match status" value="1"/>
</dbReference>
<evidence type="ECO:0000256" key="13">
    <source>
        <dbReference type="SAM" id="Phobius"/>
    </source>
</evidence>
<sequence>MGFFTNSFIIVAHGMDSAKSRHIHPKELILFTLGLFNIAFQCTMLANDALLFLLSDLYFSRTVYTIFSILLLFTIFSSFWFTFCLCGFYYVMLVTSEKPLFRCLKLNISRIVPLMLLSCMLLSVSISVPVAWNIKKTDYFDLLVGNSSGNFTVELGPPQMSHQYLLVTSIIGCCIPLILVAIANILIVKSLCSHASHLRKCSGGISVQSLDASVSAAHTVTSLLLLYISFYVSETLLIMDVFKVDSPLISVCLIIVYSYAPLQSVILISGSPSLRDRIKTLICPLDNPLNKCGKVEDEDTILWVC</sequence>
<dbReference type="GO" id="GO:0016020">
    <property type="term" value="C:membrane"/>
    <property type="evidence" value="ECO:0007669"/>
    <property type="project" value="UniProtKB-SubCell"/>
</dbReference>
<feature type="transmembrane region" description="Helical" evidence="13">
    <location>
        <begin position="248"/>
        <end position="269"/>
    </location>
</feature>
<evidence type="ECO:0000256" key="11">
    <source>
        <dbReference type="RuleBase" id="RU004423"/>
    </source>
</evidence>
<feature type="transmembrane region" description="Helical" evidence="13">
    <location>
        <begin position="209"/>
        <end position="228"/>
    </location>
</feature>
<evidence type="ECO:0000256" key="6">
    <source>
        <dbReference type="ARBA" id="ARBA00022989"/>
    </source>
</evidence>
<dbReference type="PANTHER" id="PTHR11394:SF47">
    <property type="entry name" value="TASTE RECEPTOR TYPE 2 MEMBER 40"/>
    <property type="match status" value="1"/>
</dbReference>
<evidence type="ECO:0000256" key="10">
    <source>
        <dbReference type="ARBA" id="ARBA00023224"/>
    </source>
</evidence>
<organism evidence="14 15">
    <name type="scientific">Engystomops pustulosus</name>
    <name type="common">Tungara frog</name>
    <name type="synonym">Physalaemus pustulosus</name>
    <dbReference type="NCBI Taxonomy" id="76066"/>
    <lineage>
        <taxon>Eukaryota</taxon>
        <taxon>Metazoa</taxon>
        <taxon>Chordata</taxon>
        <taxon>Craniata</taxon>
        <taxon>Vertebrata</taxon>
        <taxon>Euteleostomi</taxon>
        <taxon>Amphibia</taxon>
        <taxon>Batrachia</taxon>
        <taxon>Anura</taxon>
        <taxon>Neobatrachia</taxon>
        <taxon>Hyloidea</taxon>
        <taxon>Leptodactylidae</taxon>
        <taxon>Leiuperinae</taxon>
        <taxon>Engystomops</taxon>
    </lineage>
</organism>
<dbReference type="Pfam" id="PF05296">
    <property type="entry name" value="TAS2R"/>
    <property type="match status" value="1"/>
</dbReference>
<dbReference type="AlphaFoldDB" id="A0AAV7DG44"/>
<dbReference type="InterPro" id="IPR007960">
    <property type="entry name" value="TAS2R"/>
</dbReference>
<dbReference type="Proteomes" id="UP000824782">
    <property type="component" value="Unassembled WGS sequence"/>
</dbReference>
<dbReference type="FunFam" id="1.20.1070.10:FF:000055">
    <property type="entry name" value="Taste receptor type 2"/>
    <property type="match status" value="1"/>
</dbReference>
<feature type="transmembrane region" description="Helical" evidence="13">
    <location>
        <begin position="66"/>
        <end position="91"/>
    </location>
</feature>
<evidence type="ECO:0000256" key="4">
    <source>
        <dbReference type="ARBA" id="ARBA00022606"/>
    </source>
</evidence>
<evidence type="ECO:0000256" key="12">
    <source>
        <dbReference type="RuleBase" id="RU004424"/>
    </source>
</evidence>
<keyword evidence="6 13" id="KW-1133">Transmembrane helix</keyword>
<keyword evidence="9 12" id="KW-0675">Receptor</keyword>
<reference evidence="14" key="1">
    <citation type="thesis" date="2020" institute="ProQuest LLC" country="789 East Eisenhower Parkway, Ann Arbor, MI, USA">
        <title>Comparative Genomics and Chromosome Evolution.</title>
        <authorList>
            <person name="Mudd A.B."/>
        </authorList>
    </citation>
    <scope>NUCLEOTIDE SEQUENCE</scope>
    <source>
        <strain evidence="14">237g6f4</strain>
        <tissue evidence="14">Blood</tissue>
    </source>
</reference>
<gene>
    <name evidence="14" type="ORF">GDO81_001911</name>
</gene>
<evidence type="ECO:0000256" key="9">
    <source>
        <dbReference type="ARBA" id="ARBA00023170"/>
    </source>
</evidence>
<evidence type="ECO:0000256" key="7">
    <source>
        <dbReference type="ARBA" id="ARBA00023040"/>
    </source>
</evidence>
<comment type="similarity">
    <text evidence="2 11">Belongs to the G-protein coupled receptor T2R family.</text>
</comment>
<keyword evidence="5 12" id="KW-0812">Transmembrane</keyword>
<evidence type="ECO:0000256" key="5">
    <source>
        <dbReference type="ARBA" id="ARBA00022692"/>
    </source>
</evidence>
<evidence type="ECO:0000313" key="14">
    <source>
        <dbReference type="EMBL" id="KAG8596454.1"/>
    </source>
</evidence>